<dbReference type="GO" id="GO:0003887">
    <property type="term" value="F:DNA-directed DNA polymerase activity"/>
    <property type="evidence" value="ECO:0007669"/>
    <property type="project" value="UniProtKB-EC"/>
</dbReference>
<dbReference type="Gene3D" id="1.10.8.60">
    <property type="match status" value="1"/>
</dbReference>
<feature type="domain" description="DNA polymerase III subunit delta C-terminal" evidence="11">
    <location>
        <begin position="216"/>
        <end position="330"/>
    </location>
</feature>
<proteinExistence type="inferred from homology"/>
<dbReference type="InterPro" id="IPR008921">
    <property type="entry name" value="DNA_pol3_clamp-load_cplx_C"/>
</dbReference>
<dbReference type="PANTHER" id="PTHR34388">
    <property type="entry name" value="DNA POLYMERASE III SUBUNIT DELTA"/>
    <property type="match status" value="1"/>
</dbReference>
<dbReference type="SUPFAM" id="SSF48019">
    <property type="entry name" value="post-AAA+ oligomerization domain-like"/>
    <property type="match status" value="1"/>
</dbReference>
<dbReference type="Pfam" id="PF14840">
    <property type="entry name" value="DNA_pol3_delt_C"/>
    <property type="match status" value="1"/>
</dbReference>
<dbReference type="Gene3D" id="1.20.272.10">
    <property type="match status" value="1"/>
</dbReference>
<evidence type="ECO:0000256" key="6">
    <source>
        <dbReference type="ARBA" id="ARBA00022932"/>
    </source>
</evidence>
<comment type="catalytic activity">
    <reaction evidence="8">
        <text>DNA(n) + a 2'-deoxyribonucleoside 5'-triphosphate = DNA(n+1) + diphosphate</text>
        <dbReference type="Rhea" id="RHEA:22508"/>
        <dbReference type="Rhea" id="RHEA-COMP:17339"/>
        <dbReference type="Rhea" id="RHEA-COMP:17340"/>
        <dbReference type="ChEBI" id="CHEBI:33019"/>
        <dbReference type="ChEBI" id="CHEBI:61560"/>
        <dbReference type="ChEBI" id="CHEBI:173112"/>
        <dbReference type="EC" id="2.7.7.7"/>
    </reaction>
</comment>
<comment type="caution">
    <text evidence="12">The sequence shown here is derived from an EMBL/GenBank/DDBJ whole genome shotgun (WGS) entry which is preliminary data.</text>
</comment>
<organism evidence="12 13">
    <name type="scientific">Rhodanobacter aciditrophus</name>
    <dbReference type="NCBI Taxonomy" id="1623218"/>
    <lineage>
        <taxon>Bacteria</taxon>
        <taxon>Pseudomonadati</taxon>
        <taxon>Pseudomonadota</taxon>
        <taxon>Gammaproteobacteria</taxon>
        <taxon>Lysobacterales</taxon>
        <taxon>Rhodanobacteraceae</taxon>
        <taxon>Rhodanobacter</taxon>
    </lineage>
</organism>
<evidence type="ECO:0000313" key="13">
    <source>
        <dbReference type="Proteomes" id="UP001597059"/>
    </source>
</evidence>
<name>A0ABW4B5K1_9GAMM</name>
<keyword evidence="3 12" id="KW-0808">Transferase</keyword>
<evidence type="ECO:0000256" key="1">
    <source>
        <dbReference type="ARBA" id="ARBA00012417"/>
    </source>
</evidence>
<keyword evidence="4 12" id="KW-0548">Nucleotidyltransferase</keyword>
<accession>A0ABW4B5K1</accession>
<sequence length="341" mass="38532">MKLRPDQLNSALEKQLSPIYIISGDEVLLCQEAADSIRKAAHHHGIEERLRFVADAQFDWQEVINELQALSLFSSRRLFDIQIDKLGEKHSKALTQVAEHLGPDNVILLSLPKVDSRTQRAKWFQSLEQQGTFIQVWPIDSSRLPAWVQQRAKGLNLHLSRDAAAILCERGEGNLFALSQELEKLALSHGPGAQLDAQTITESVTDSSRYSIYDLSDRLLTGKLKEALHCLHQLRAEGVEDSILLWLYNRELATLNQLGALAQTQGLRQACQQLRIWDKRIPIYESAFSRHNPQTIAYMQSYVALLDQSIKGLDGPDIELGFRNLTLMYCGIKPVTTELDL</sequence>
<evidence type="ECO:0000259" key="11">
    <source>
        <dbReference type="Pfam" id="PF14840"/>
    </source>
</evidence>
<dbReference type="PANTHER" id="PTHR34388:SF1">
    <property type="entry name" value="DNA POLYMERASE III SUBUNIT DELTA"/>
    <property type="match status" value="1"/>
</dbReference>
<evidence type="ECO:0000313" key="12">
    <source>
        <dbReference type="EMBL" id="MFD1384781.1"/>
    </source>
</evidence>
<dbReference type="NCBIfam" id="TIGR01128">
    <property type="entry name" value="holA"/>
    <property type="match status" value="1"/>
</dbReference>
<keyword evidence="6" id="KW-0239">DNA-directed DNA polymerase</keyword>
<reference evidence="13" key="1">
    <citation type="journal article" date="2019" name="Int. J. Syst. Evol. Microbiol.">
        <title>The Global Catalogue of Microorganisms (GCM) 10K type strain sequencing project: providing services to taxonomists for standard genome sequencing and annotation.</title>
        <authorList>
            <consortium name="The Broad Institute Genomics Platform"/>
            <consortium name="The Broad Institute Genome Sequencing Center for Infectious Disease"/>
            <person name="Wu L."/>
            <person name="Ma J."/>
        </authorList>
    </citation>
    <scope>NUCLEOTIDE SEQUENCE [LARGE SCALE GENOMIC DNA]</scope>
    <source>
        <strain evidence="13">JCM 30774</strain>
    </source>
</reference>
<dbReference type="EMBL" id="JBHTMN010000018">
    <property type="protein sequence ID" value="MFD1384781.1"/>
    <property type="molecule type" value="Genomic_DNA"/>
</dbReference>
<evidence type="ECO:0000256" key="4">
    <source>
        <dbReference type="ARBA" id="ARBA00022695"/>
    </source>
</evidence>
<dbReference type="Gene3D" id="3.40.50.300">
    <property type="entry name" value="P-loop containing nucleotide triphosphate hydrolases"/>
    <property type="match status" value="1"/>
</dbReference>
<dbReference type="InterPro" id="IPR005790">
    <property type="entry name" value="DNA_polIII_delta"/>
</dbReference>
<evidence type="ECO:0000256" key="9">
    <source>
        <dbReference type="NCBIfam" id="TIGR01128"/>
    </source>
</evidence>
<protein>
    <recommendedName>
        <fullName evidence="2 9">DNA polymerase III subunit delta</fullName>
        <ecNumber evidence="1 9">2.7.7.7</ecNumber>
    </recommendedName>
</protein>
<evidence type="ECO:0000256" key="2">
    <source>
        <dbReference type="ARBA" id="ARBA00017703"/>
    </source>
</evidence>
<dbReference type="InterPro" id="IPR032780">
    <property type="entry name" value="DNA_pol3_delt_C"/>
</dbReference>
<evidence type="ECO:0000256" key="7">
    <source>
        <dbReference type="ARBA" id="ARBA00034754"/>
    </source>
</evidence>
<keyword evidence="13" id="KW-1185">Reference proteome</keyword>
<dbReference type="InterPro" id="IPR027417">
    <property type="entry name" value="P-loop_NTPase"/>
</dbReference>
<gene>
    <name evidence="12" type="primary">holA</name>
    <name evidence="12" type="ORF">ACFQ45_15545</name>
</gene>
<dbReference type="InterPro" id="IPR010372">
    <property type="entry name" value="DNA_pol3_delta_N"/>
</dbReference>
<dbReference type="Proteomes" id="UP001597059">
    <property type="component" value="Unassembled WGS sequence"/>
</dbReference>
<dbReference type="EC" id="2.7.7.7" evidence="1 9"/>
<keyword evidence="5" id="KW-0235">DNA replication</keyword>
<evidence type="ECO:0000259" key="10">
    <source>
        <dbReference type="Pfam" id="PF06144"/>
    </source>
</evidence>
<dbReference type="RefSeq" id="WP_377369329.1">
    <property type="nucleotide sequence ID" value="NZ_JBHTMN010000018.1"/>
</dbReference>
<evidence type="ECO:0000256" key="8">
    <source>
        <dbReference type="ARBA" id="ARBA00049244"/>
    </source>
</evidence>
<evidence type="ECO:0000256" key="5">
    <source>
        <dbReference type="ARBA" id="ARBA00022705"/>
    </source>
</evidence>
<comment type="similarity">
    <text evidence="7">Belongs to the DNA polymerase HolA subunit family.</text>
</comment>
<dbReference type="Pfam" id="PF06144">
    <property type="entry name" value="DNA_pol3_delta"/>
    <property type="match status" value="1"/>
</dbReference>
<dbReference type="SUPFAM" id="SSF52540">
    <property type="entry name" value="P-loop containing nucleoside triphosphate hydrolases"/>
    <property type="match status" value="1"/>
</dbReference>
<dbReference type="CDD" id="cd18138">
    <property type="entry name" value="HLD_clamp_pol_III_delta"/>
    <property type="match status" value="1"/>
</dbReference>
<evidence type="ECO:0000256" key="3">
    <source>
        <dbReference type="ARBA" id="ARBA00022679"/>
    </source>
</evidence>
<feature type="domain" description="DNA polymerase III delta N-terminal" evidence="10">
    <location>
        <begin position="20"/>
        <end position="134"/>
    </location>
</feature>